<dbReference type="GO" id="GO:0016020">
    <property type="term" value="C:membrane"/>
    <property type="evidence" value="ECO:0007669"/>
    <property type="project" value="UniProtKB-SubCell"/>
</dbReference>
<gene>
    <name evidence="8" type="ORF">ROZALSC1DRAFT_8602</name>
</gene>
<feature type="transmembrane region" description="Helical" evidence="6">
    <location>
        <begin position="195"/>
        <end position="217"/>
    </location>
</feature>
<keyword evidence="4 6" id="KW-1133">Transmembrane helix</keyword>
<evidence type="ECO:0000313" key="8">
    <source>
        <dbReference type="EMBL" id="RKP20052.1"/>
    </source>
</evidence>
<evidence type="ECO:0000256" key="1">
    <source>
        <dbReference type="ARBA" id="ARBA00004141"/>
    </source>
</evidence>
<evidence type="ECO:0000256" key="5">
    <source>
        <dbReference type="ARBA" id="ARBA00023136"/>
    </source>
</evidence>
<evidence type="ECO:0000256" key="3">
    <source>
        <dbReference type="ARBA" id="ARBA00022692"/>
    </source>
</evidence>
<feature type="transmembrane region" description="Helical" evidence="6">
    <location>
        <begin position="42"/>
        <end position="71"/>
    </location>
</feature>
<dbReference type="PANTHER" id="PTHR48041">
    <property type="entry name" value="ABC TRANSPORTER G FAMILY MEMBER 28"/>
    <property type="match status" value="1"/>
</dbReference>
<sequence length="221" mass="25066">LGCLFFICAFFGLSSLTSLELFAPERLLFTRERSNGFYSPSAYFVTKILFDIIPLRTVPPLLFGSIVYYMVGLYPLDNAMPKFLLALVLFNLCCAAICLVIALIFKHAAVGNLVATLTMLFSMLFSGFLLNKDKIIGVFSWLKYLSVFNYGYEAMIVNELVKINLHDTDVVEIEIPGTIILNQFGFNIKSYWRNIVILSVMFCSLLILAFALLKVFVKERR</sequence>
<dbReference type="InterPro" id="IPR013525">
    <property type="entry name" value="ABC2_TM"/>
</dbReference>
<evidence type="ECO:0000256" key="4">
    <source>
        <dbReference type="ARBA" id="ARBA00022989"/>
    </source>
</evidence>
<keyword evidence="2" id="KW-0813">Transport</keyword>
<name>A0A4P9YLJ2_ROZAC</name>
<dbReference type="InterPro" id="IPR050352">
    <property type="entry name" value="ABCG_transporters"/>
</dbReference>
<feature type="transmembrane region" description="Helical" evidence="6">
    <location>
        <begin position="111"/>
        <end position="130"/>
    </location>
</feature>
<organism evidence="8 9">
    <name type="scientific">Rozella allomycis (strain CSF55)</name>
    <dbReference type="NCBI Taxonomy" id="988480"/>
    <lineage>
        <taxon>Eukaryota</taxon>
        <taxon>Fungi</taxon>
        <taxon>Fungi incertae sedis</taxon>
        <taxon>Cryptomycota</taxon>
        <taxon>Cryptomycota incertae sedis</taxon>
        <taxon>Rozella</taxon>
    </lineage>
</organism>
<dbReference type="AlphaFoldDB" id="A0A4P9YLJ2"/>
<keyword evidence="3 6" id="KW-0812">Transmembrane</keyword>
<accession>A0A4P9YLJ2</accession>
<keyword evidence="5 6" id="KW-0472">Membrane</keyword>
<dbReference type="GO" id="GO:0140359">
    <property type="term" value="F:ABC-type transporter activity"/>
    <property type="evidence" value="ECO:0007669"/>
    <property type="project" value="InterPro"/>
</dbReference>
<dbReference type="Pfam" id="PF01061">
    <property type="entry name" value="ABC2_membrane"/>
    <property type="match status" value="1"/>
</dbReference>
<feature type="non-terminal residue" evidence="8">
    <location>
        <position position="1"/>
    </location>
</feature>
<feature type="transmembrane region" description="Helical" evidence="6">
    <location>
        <begin position="135"/>
        <end position="152"/>
    </location>
</feature>
<feature type="transmembrane region" description="Helical" evidence="6">
    <location>
        <begin position="83"/>
        <end position="105"/>
    </location>
</feature>
<dbReference type="EMBL" id="ML005120">
    <property type="protein sequence ID" value="RKP20052.1"/>
    <property type="molecule type" value="Genomic_DNA"/>
</dbReference>
<comment type="subcellular location">
    <subcellularLocation>
        <location evidence="1">Membrane</location>
        <topology evidence="1">Multi-pass membrane protein</topology>
    </subcellularLocation>
</comment>
<evidence type="ECO:0000313" key="9">
    <source>
        <dbReference type="Proteomes" id="UP000281549"/>
    </source>
</evidence>
<evidence type="ECO:0000256" key="2">
    <source>
        <dbReference type="ARBA" id="ARBA00022448"/>
    </source>
</evidence>
<feature type="non-terminal residue" evidence="8">
    <location>
        <position position="221"/>
    </location>
</feature>
<feature type="domain" description="ABC-2 type transporter transmembrane" evidence="7">
    <location>
        <begin position="2"/>
        <end position="160"/>
    </location>
</feature>
<reference evidence="9" key="1">
    <citation type="journal article" date="2018" name="Nat. Microbiol.">
        <title>Leveraging single-cell genomics to expand the fungal tree of life.</title>
        <authorList>
            <person name="Ahrendt S.R."/>
            <person name="Quandt C.A."/>
            <person name="Ciobanu D."/>
            <person name="Clum A."/>
            <person name="Salamov A."/>
            <person name="Andreopoulos B."/>
            <person name="Cheng J.F."/>
            <person name="Woyke T."/>
            <person name="Pelin A."/>
            <person name="Henrissat B."/>
            <person name="Reynolds N.K."/>
            <person name="Benny G.L."/>
            <person name="Smith M.E."/>
            <person name="James T.Y."/>
            <person name="Grigoriev I.V."/>
        </authorList>
    </citation>
    <scope>NUCLEOTIDE SEQUENCE [LARGE SCALE GENOMIC DNA]</scope>
    <source>
        <strain evidence="9">CSF55</strain>
    </source>
</reference>
<dbReference type="PANTHER" id="PTHR48041:SF2">
    <property type="entry name" value="ATP-DEPENDENT PERMEASE-RELATED"/>
    <property type="match status" value="1"/>
</dbReference>
<evidence type="ECO:0000256" key="6">
    <source>
        <dbReference type="SAM" id="Phobius"/>
    </source>
</evidence>
<evidence type="ECO:0000259" key="7">
    <source>
        <dbReference type="Pfam" id="PF01061"/>
    </source>
</evidence>
<protein>
    <recommendedName>
        <fullName evidence="7">ABC-2 type transporter transmembrane domain-containing protein</fullName>
    </recommendedName>
</protein>
<proteinExistence type="predicted"/>
<dbReference type="Proteomes" id="UP000281549">
    <property type="component" value="Unassembled WGS sequence"/>
</dbReference>